<dbReference type="SMART" id="SM00507">
    <property type="entry name" value="HNHc"/>
    <property type="match status" value="1"/>
</dbReference>
<evidence type="ECO:0000313" key="2">
    <source>
        <dbReference type="EMBL" id="CUN19711.1"/>
    </source>
</evidence>
<name>A0A173UXC6_ANAHA</name>
<dbReference type="Gene3D" id="1.10.30.50">
    <property type="match status" value="1"/>
</dbReference>
<evidence type="ECO:0000259" key="1">
    <source>
        <dbReference type="SMART" id="SM00507"/>
    </source>
</evidence>
<dbReference type="CDD" id="cd00085">
    <property type="entry name" value="HNHc"/>
    <property type="match status" value="1"/>
</dbReference>
<accession>A0A173UXC6</accession>
<dbReference type="AlphaFoldDB" id="A0A173UXC6"/>
<dbReference type="Pfam" id="PF14279">
    <property type="entry name" value="HNH_5"/>
    <property type="match status" value="1"/>
</dbReference>
<dbReference type="InterPro" id="IPR029471">
    <property type="entry name" value="HNH_5"/>
</dbReference>
<reference evidence="2 3" key="1">
    <citation type="submission" date="2015-09" db="EMBL/GenBank/DDBJ databases">
        <authorList>
            <consortium name="Pathogen Informatics"/>
        </authorList>
    </citation>
    <scope>NUCLEOTIDE SEQUENCE [LARGE SCALE GENOMIC DNA]</scope>
    <source>
        <strain evidence="2 3">2789STDY5608868</strain>
    </source>
</reference>
<feature type="domain" description="HNH nuclease" evidence="1">
    <location>
        <begin position="102"/>
        <end position="154"/>
    </location>
</feature>
<dbReference type="PANTHER" id="PTHR33877">
    <property type="entry name" value="SLL1193 PROTEIN"/>
    <property type="match status" value="1"/>
</dbReference>
<dbReference type="Proteomes" id="UP000095598">
    <property type="component" value="Unassembled WGS sequence"/>
</dbReference>
<dbReference type="InterPro" id="IPR003615">
    <property type="entry name" value="HNH_nuc"/>
</dbReference>
<gene>
    <name evidence="2" type="ORF">ERS852425_03267</name>
</gene>
<sequence length="192" mass="21956">MFVGYVLKKTASGTTSYIVESPSGGISKTTDKSQATIFSSKTKIKKIKSHAPKKTSGFIAEELAKPESKSEVISDPIPIPSQQTKEIQSEDMSKRIVFPQETRMSVYNQSEGRCVYCGRFIPFDEMTIDHIVPLSKGGTNYEKNLQCCCKECNLMKQDLLERDFYRKMKEILRHQVKQKIRKIKRSVIKHRP</sequence>
<dbReference type="RefSeq" id="WP_049995678.1">
    <property type="nucleotide sequence ID" value="NZ_CYXT01000042.1"/>
</dbReference>
<dbReference type="InterPro" id="IPR052892">
    <property type="entry name" value="NA-targeting_endonuclease"/>
</dbReference>
<protein>
    <submittedName>
        <fullName evidence="2">Uncharacterized protein conserved in bacteria</fullName>
    </submittedName>
</protein>
<dbReference type="EMBL" id="CYXT01000042">
    <property type="protein sequence ID" value="CUN19711.1"/>
    <property type="molecule type" value="Genomic_DNA"/>
</dbReference>
<organism evidence="2 3">
    <name type="scientific">Anaerostipes hadrus</name>
    <dbReference type="NCBI Taxonomy" id="649756"/>
    <lineage>
        <taxon>Bacteria</taxon>
        <taxon>Bacillati</taxon>
        <taxon>Bacillota</taxon>
        <taxon>Clostridia</taxon>
        <taxon>Lachnospirales</taxon>
        <taxon>Lachnospiraceae</taxon>
        <taxon>Anaerostipes</taxon>
    </lineage>
</organism>
<dbReference type="PANTHER" id="PTHR33877:SF1">
    <property type="entry name" value="TYPE IV METHYL-DIRECTED RESTRICTION ENZYME ECOKMCRA"/>
    <property type="match status" value="1"/>
</dbReference>
<proteinExistence type="predicted"/>
<evidence type="ECO:0000313" key="3">
    <source>
        <dbReference type="Proteomes" id="UP000095598"/>
    </source>
</evidence>